<evidence type="ECO:0000313" key="3">
    <source>
        <dbReference type="Proteomes" id="UP000280834"/>
    </source>
</evidence>
<dbReference type="WBParaSite" id="BTMF_0001815701-mRNA-1">
    <property type="protein sequence ID" value="BTMF_0001815701-mRNA-1"/>
    <property type="gene ID" value="BTMF_0001815701"/>
</dbReference>
<dbReference type="Proteomes" id="UP000280834">
    <property type="component" value="Unassembled WGS sequence"/>
</dbReference>
<protein>
    <submittedName>
        <fullName evidence="2 4">Uncharacterized protein</fullName>
    </submittedName>
</protein>
<evidence type="ECO:0000313" key="4">
    <source>
        <dbReference type="WBParaSite" id="BTMF_0001815701-mRNA-1"/>
    </source>
</evidence>
<evidence type="ECO:0000256" key="1">
    <source>
        <dbReference type="SAM" id="SignalP"/>
    </source>
</evidence>
<gene>
    <name evidence="2" type="ORF">BTMF_LOCUS16118</name>
</gene>
<feature type="chain" id="PRO_5043131116" evidence="1">
    <location>
        <begin position="18"/>
        <end position="39"/>
    </location>
</feature>
<dbReference type="EMBL" id="UZAG01023745">
    <property type="protein sequence ID" value="VDO57544.1"/>
    <property type="molecule type" value="Genomic_DNA"/>
</dbReference>
<proteinExistence type="predicted"/>
<reference evidence="2 3" key="2">
    <citation type="submission" date="2018-11" db="EMBL/GenBank/DDBJ databases">
        <authorList>
            <consortium name="Pathogen Informatics"/>
        </authorList>
    </citation>
    <scope>NUCLEOTIDE SEQUENCE [LARGE SCALE GENOMIC DNA]</scope>
</reference>
<evidence type="ECO:0000313" key="2">
    <source>
        <dbReference type="EMBL" id="VDO57544.1"/>
    </source>
</evidence>
<dbReference type="AlphaFoldDB" id="A0A0R3RDN3"/>
<reference evidence="4" key="1">
    <citation type="submission" date="2017-02" db="UniProtKB">
        <authorList>
            <consortium name="WormBaseParasite"/>
        </authorList>
    </citation>
    <scope>IDENTIFICATION</scope>
</reference>
<organism evidence="4">
    <name type="scientific">Brugia timori</name>
    <dbReference type="NCBI Taxonomy" id="42155"/>
    <lineage>
        <taxon>Eukaryota</taxon>
        <taxon>Metazoa</taxon>
        <taxon>Ecdysozoa</taxon>
        <taxon>Nematoda</taxon>
        <taxon>Chromadorea</taxon>
        <taxon>Rhabditida</taxon>
        <taxon>Spirurina</taxon>
        <taxon>Spiruromorpha</taxon>
        <taxon>Filarioidea</taxon>
        <taxon>Onchocercidae</taxon>
        <taxon>Brugia</taxon>
    </lineage>
</organism>
<accession>A0A0R3RDN3</accession>
<keyword evidence="1" id="KW-0732">Signal</keyword>
<feature type="signal peptide" evidence="1">
    <location>
        <begin position="1"/>
        <end position="17"/>
    </location>
</feature>
<name>A0A0R3RDN3_9BILA</name>
<sequence length="39" mass="4594">MLLIVSLIAFATYSTFSGFNPQTFIRPFFSRNTLYFLIR</sequence>
<keyword evidence="3" id="KW-1185">Reference proteome</keyword>